<reference evidence="1" key="2">
    <citation type="submission" date="2023-04" db="EMBL/GenBank/DDBJ databases">
        <authorList>
            <person name="Sun J.-Q."/>
        </authorList>
    </citation>
    <scope>NUCLEOTIDE SEQUENCE</scope>
    <source>
        <strain evidence="1">CC-YY355</strain>
    </source>
</reference>
<organism evidence="1 2">
    <name type="scientific">Luteimonas composti</name>
    <dbReference type="NCBI Taxonomy" id="398257"/>
    <lineage>
        <taxon>Bacteria</taxon>
        <taxon>Pseudomonadati</taxon>
        <taxon>Pseudomonadota</taxon>
        <taxon>Gammaproteobacteria</taxon>
        <taxon>Lysobacterales</taxon>
        <taxon>Lysobacteraceae</taxon>
        <taxon>Luteimonas</taxon>
    </lineage>
</organism>
<keyword evidence="2" id="KW-1185">Reference proteome</keyword>
<evidence type="ECO:0000313" key="2">
    <source>
        <dbReference type="Proteomes" id="UP001160550"/>
    </source>
</evidence>
<dbReference type="SUPFAM" id="SSF49785">
    <property type="entry name" value="Galactose-binding domain-like"/>
    <property type="match status" value="1"/>
</dbReference>
<comment type="caution">
    <text evidence="1">The sequence shown here is derived from an EMBL/GenBank/DDBJ whole genome shotgun (WGS) entry which is preliminary data.</text>
</comment>
<proteinExistence type="predicted"/>
<evidence type="ECO:0000313" key="1">
    <source>
        <dbReference type="EMBL" id="MDH7453592.1"/>
    </source>
</evidence>
<evidence type="ECO:0008006" key="3">
    <source>
        <dbReference type="Google" id="ProtNLM"/>
    </source>
</evidence>
<dbReference type="InterPro" id="IPR008979">
    <property type="entry name" value="Galactose-bd-like_sf"/>
</dbReference>
<dbReference type="Proteomes" id="UP001160550">
    <property type="component" value="Unassembled WGS sequence"/>
</dbReference>
<protein>
    <recommendedName>
        <fullName evidence="3">Tip attachment protein J domain-containing protein</fullName>
    </recommendedName>
</protein>
<dbReference type="Gene3D" id="2.60.120.260">
    <property type="entry name" value="Galactose-binding domain-like"/>
    <property type="match status" value="1"/>
</dbReference>
<gene>
    <name evidence="1" type="ORF">QF205_11010</name>
</gene>
<sequence length="922" mass="101132">MGGKDDKPVIGYHYRVAYHAGLGRGPIDAFLEFRAADKTAWDGSAQTWFLGGEAIRKRGSGYPINEETLPATGPLTASGSIYIGKPNLFGGSKDQGGIEGPMNIMFGEADQMPNPYLQEVFGDQTVAWRGLATVAFCGGRYGAMNPMPQKPAYKVRKILKGWDGDWGEDPCWYPERAEIRMGRVAAAGRDWRYLVTVLSDATDRSAADYDDSAWATGRPPFANASWFLPEQYGFSGEPATVVPAARKVWMRARLNFPELPPEIRFQAFLDNDAILYVNGQHVVTVGANHGAYYDVPISTAAFVVGENSIAVVGWDRHTGGPPDNWFWFDWRLDDEGDLIAMNPAHALYYVRTDGEKGREPYANINDDSLRAAADRLYAEGFGICWQYDPKQDTPDSWSEHICRIIGGSFTRSLVDGQWYLDLARGDYDIDSLPIIGDDDILEFRELPTTLDRAVNSVSVRYFDPERKEKIITPAVRALGLIRMFGEIHQTLDFPEIPDGRTATRVADRELRAYVTPKRTFELMTTPRTRAIRNNQYFRLQSPRRGIADMVCIMGEQDAGTLRSGALRRKVTQDVYGLPDASYIEVEPGVDTRPPETPLAVALGQVFEAPYVVLAGSVPRAELAAIPDDVGYLLTVAADPGQHLDYRVAVASADGAYHAGGTARWCPTALIVEAADHAATEFTFVSGRHLALAVVGSPVLWGSEICRLDDLDVVSGTITLARGCADTVAHVHAAGERIWIVVEVARGPGEFSDGEEVLAKLLTRTPTAELPLSSAPALPLEFAGRQARPYPPANVRLNGEAAPLGINGDVVITAVHRDRVLQADQLVDQSVGDIGPEPGTTYTVRNVDRATNVQTYVQTGITEWPHVVPSSSLASTNRLEVFSVRDGLESWQRVVREFDSGTILLAEDGEPIRTEDGEPIVME</sequence>
<dbReference type="RefSeq" id="WP_280942811.1">
    <property type="nucleotide sequence ID" value="NZ_JARYGX010000021.1"/>
</dbReference>
<name>A0ABT6MSF9_9GAMM</name>
<dbReference type="EMBL" id="JARYGX010000021">
    <property type="protein sequence ID" value="MDH7453592.1"/>
    <property type="molecule type" value="Genomic_DNA"/>
</dbReference>
<reference evidence="1" key="1">
    <citation type="journal article" date="2007" name="Int. J. Syst. Evol. Microbiol.">
        <title>Luteimonas composti sp. nov., a moderately thermophilic bacterium isolated from food waste.</title>
        <authorList>
            <person name="Young C.C."/>
            <person name="Kampfer P."/>
            <person name="Chen W.M."/>
            <person name="Yen W.S."/>
            <person name="Arun A.B."/>
            <person name="Lai W.A."/>
            <person name="Shen F.T."/>
            <person name="Rekha P.D."/>
            <person name="Lin K.Y."/>
            <person name="Chou J.H."/>
        </authorList>
    </citation>
    <scope>NUCLEOTIDE SEQUENCE</scope>
    <source>
        <strain evidence="1">CC-YY355</strain>
    </source>
</reference>
<accession>A0ABT6MSF9</accession>